<dbReference type="PANTHER" id="PTHR34980">
    <property type="entry name" value="INNER MEMBRANE PROTEIN-RELATED-RELATED"/>
    <property type="match status" value="1"/>
</dbReference>
<dbReference type="PANTHER" id="PTHR34980:SF2">
    <property type="entry name" value="INNER MEMBRANE PROTEIN YHAH-RELATED"/>
    <property type="match status" value="1"/>
</dbReference>
<comment type="caution">
    <text evidence="2">The sequence shown here is derived from an EMBL/GenBank/DDBJ whole genome shotgun (WGS) entry which is preliminary data.</text>
</comment>
<organism evidence="2 3">
    <name type="scientific">Actinacidiphila epipremni</name>
    <dbReference type="NCBI Taxonomy" id="2053013"/>
    <lineage>
        <taxon>Bacteria</taxon>
        <taxon>Bacillati</taxon>
        <taxon>Actinomycetota</taxon>
        <taxon>Actinomycetes</taxon>
        <taxon>Kitasatosporales</taxon>
        <taxon>Streptomycetaceae</taxon>
        <taxon>Actinacidiphila</taxon>
    </lineage>
</organism>
<keyword evidence="1" id="KW-0472">Membrane</keyword>
<sequence length="126" mass="14123">MHWYIDVLKKYAVFSGRARREEYWMYTLFNVIAAVVLAIIGGVAGTMIPYFLYLAAIIVPSLAVSVRRLHDTGRSGSFVLFGLIPLVGGIILLVFFCTEGDRSQNMYGPDPKFAENPGYFPPPVHY</sequence>
<accession>A0ABX1A383</accession>
<evidence type="ECO:0000313" key="3">
    <source>
        <dbReference type="Proteomes" id="UP000734511"/>
    </source>
</evidence>
<protein>
    <submittedName>
        <fullName evidence="2">DUF805 domain-containing protein</fullName>
    </submittedName>
</protein>
<dbReference type="Pfam" id="PF05656">
    <property type="entry name" value="DUF805"/>
    <property type="match status" value="1"/>
</dbReference>
<evidence type="ECO:0000256" key="1">
    <source>
        <dbReference type="SAM" id="Phobius"/>
    </source>
</evidence>
<reference evidence="2 3" key="1">
    <citation type="submission" date="2020-03" db="EMBL/GenBank/DDBJ databases">
        <title>WGS of actinomycetes isolated from Thailand.</title>
        <authorList>
            <person name="Thawai C."/>
        </authorList>
    </citation>
    <scope>NUCLEOTIDE SEQUENCE [LARGE SCALE GENOMIC DNA]</scope>
    <source>
        <strain evidence="2 3">PRB2-1</strain>
    </source>
</reference>
<feature type="transmembrane region" description="Helical" evidence="1">
    <location>
        <begin position="23"/>
        <end position="44"/>
    </location>
</feature>
<keyword evidence="1" id="KW-1133">Transmembrane helix</keyword>
<proteinExistence type="predicted"/>
<dbReference type="Proteomes" id="UP000734511">
    <property type="component" value="Unassembled WGS sequence"/>
</dbReference>
<dbReference type="InterPro" id="IPR008523">
    <property type="entry name" value="DUF805"/>
</dbReference>
<name>A0ABX1A383_9ACTN</name>
<feature type="transmembrane region" description="Helical" evidence="1">
    <location>
        <begin position="78"/>
        <end position="96"/>
    </location>
</feature>
<keyword evidence="3" id="KW-1185">Reference proteome</keyword>
<evidence type="ECO:0000313" key="2">
    <source>
        <dbReference type="EMBL" id="NJP48313.1"/>
    </source>
</evidence>
<dbReference type="RefSeq" id="WP_167987137.1">
    <property type="nucleotide sequence ID" value="NZ_JAATEJ010000045.1"/>
</dbReference>
<keyword evidence="1" id="KW-0812">Transmembrane</keyword>
<gene>
    <name evidence="2" type="ORF">HCN08_33665</name>
</gene>
<dbReference type="EMBL" id="JAATEJ010000045">
    <property type="protein sequence ID" value="NJP48313.1"/>
    <property type="molecule type" value="Genomic_DNA"/>
</dbReference>